<comment type="caution">
    <text evidence="1">The sequence shown here is derived from an EMBL/GenBank/DDBJ whole genome shotgun (WGS) entry which is preliminary data.</text>
</comment>
<organism evidence="1 2">
    <name type="scientific">Prorocentrum cordatum</name>
    <dbReference type="NCBI Taxonomy" id="2364126"/>
    <lineage>
        <taxon>Eukaryota</taxon>
        <taxon>Sar</taxon>
        <taxon>Alveolata</taxon>
        <taxon>Dinophyceae</taxon>
        <taxon>Prorocentrales</taxon>
        <taxon>Prorocentraceae</taxon>
        <taxon>Prorocentrum</taxon>
    </lineage>
</organism>
<evidence type="ECO:0000313" key="2">
    <source>
        <dbReference type="Proteomes" id="UP001189429"/>
    </source>
</evidence>
<sequence>MGGLGLGQPGELPAGEPLWPVCEGQERARDRPDGARVFGGSTIFQPHLDRLVVLPRGVELLGQQGAIPSVLSKTVSQSQDMRGFLANIPKEDLDAESFRARLWHYGVVGKEKEIKRGDKKQSLWETAQSFRKQEDAGEIPPNAPVYMSELRWMKKVRHPVVPDEHVKTSTSWGLADST</sequence>
<evidence type="ECO:0000313" key="1">
    <source>
        <dbReference type="EMBL" id="CAK0911347.1"/>
    </source>
</evidence>
<dbReference type="Proteomes" id="UP001189429">
    <property type="component" value="Unassembled WGS sequence"/>
</dbReference>
<reference evidence="1" key="1">
    <citation type="submission" date="2023-10" db="EMBL/GenBank/DDBJ databases">
        <authorList>
            <person name="Chen Y."/>
            <person name="Shah S."/>
            <person name="Dougan E. K."/>
            <person name="Thang M."/>
            <person name="Chan C."/>
        </authorList>
    </citation>
    <scope>NUCLEOTIDE SEQUENCE [LARGE SCALE GENOMIC DNA]</scope>
</reference>
<keyword evidence="2" id="KW-1185">Reference proteome</keyword>
<protein>
    <submittedName>
        <fullName evidence="1">Uncharacterized protein</fullName>
    </submittedName>
</protein>
<name>A0ABN9YJH6_9DINO</name>
<dbReference type="EMBL" id="CAUYUJ010022565">
    <property type="protein sequence ID" value="CAK0911347.1"/>
    <property type="molecule type" value="Genomic_DNA"/>
</dbReference>
<proteinExistence type="predicted"/>
<gene>
    <name evidence="1" type="ORF">PCOR1329_LOCUS85256</name>
</gene>
<accession>A0ABN9YJH6</accession>